<dbReference type="GeneID" id="24901767"/>
<evidence type="ECO:0000256" key="1">
    <source>
        <dbReference type="SAM" id="Phobius"/>
    </source>
</evidence>
<keyword evidence="1" id="KW-1133">Transmembrane helix</keyword>
<proteinExistence type="predicted"/>
<keyword evidence="2" id="KW-0614">Plasmid</keyword>
<name>A0A0K2S352_CITFR</name>
<keyword evidence="1" id="KW-0812">Transmembrane</keyword>
<evidence type="ECO:0000313" key="2">
    <source>
        <dbReference type="EMBL" id="BAS21536.1"/>
    </source>
</evidence>
<dbReference type="AlphaFoldDB" id="A0A0K2S352"/>
<dbReference type="EMBL" id="AP014939">
    <property type="protein sequence ID" value="BAS21536.1"/>
    <property type="molecule type" value="Genomic_DNA"/>
</dbReference>
<feature type="transmembrane region" description="Helical" evidence="1">
    <location>
        <begin position="45"/>
        <end position="66"/>
    </location>
</feature>
<geneLocation type="plasmid" evidence="2">
    <name>pKHM-1</name>
</geneLocation>
<accession>A0A0K2S352</accession>
<organism evidence="2">
    <name type="scientific">Citrobacter freundii</name>
    <dbReference type="NCBI Taxonomy" id="546"/>
    <lineage>
        <taxon>Bacteria</taxon>
        <taxon>Pseudomonadati</taxon>
        <taxon>Pseudomonadota</taxon>
        <taxon>Gammaproteobacteria</taxon>
        <taxon>Enterobacterales</taxon>
        <taxon>Enterobacteriaceae</taxon>
        <taxon>Citrobacter</taxon>
        <taxon>Citrobacter freundii complex</taxon>
    </lineage>
</organism>
<sequence>MFDFVLLVFLGLVISTVLVRRSSRKAMDLDLTWVQSFKVVLVRGIVALGLGFGIGKLVFLSIQYGLLSESVLRDHSFVSVVVVLLCGLGSFVAYQWIVGRISGRSIRITSLIKTVLYESGYFVLSMFALLVILIVFGLLHETFF</sequence>
<feature type="transmembrane region" description="Helical" evidence="1">
    <location>
        <begin position="119"/>
        <end position="139"/>
    </location>
</feature>
<protein>
    <submittedName>
        <fullName evidence="2">Uncharacterized protein</fullName>
    </submittedName>
</protein>
<keyword evidence="1" id="KW-0472">Membrane</keyword>
<dbReference type="RefSeq" id="WP_041573998.1">
    <property type="nucleotide sequence ID" value="NZ_AP014939.1"/>
</dbReference>
<feature type="transmembrane region" description="Helical" evidence="1">
    <location>
        <begin position="78"/>
        <end position="99"/>
    </location>
</feature>
<reference evidence="2" key="1">
    <citation type="submission" date="2015-08" db="EMBL/GenBank/DDBJ databases">
        <title>Complete DNA Sequence of Pseudomonas syringae pv. actinidiae, the Causal Agent of Kiwifruit Canker Disease.</title>
        <authorList>
            <person name="Rikkerink E.H.A."/>
            <person name="Fineran P.C."/>
        </authorList>
    </citation>
    <scope>NUCLEOTIDE SEQUENCE</scope>
    <source>
        <strain evidence="2">KHM 243</strain>
        <plasmid evidence="2">pKHM-1</plasmid>
    </source>
</reference>